<feature type="region of interest" description="Disordered" evidence="1">
    <location>
        <begin position="163"/>
        <end position="186"/>
    </location>
</feature>
<reference evidence="2" key="2">
    <citation type="submission" date="2025-08" db="UniProtKB">
        <authorList>
            <consortium name="Ensembl"/>
        </authorList>
    </citation>
    <scope>IDENTIFICATION</scope>
</reference>
<protein>
    <recommendedName>
        <fullName evidence="4">Fork-head domain-containing protein</fullName>
    </recommendedName>
</protein>
<sequence>MQKRTENFGAQLPFTDSPQRTLFKRSTTCLPKITFILQDAPCKMLTFSQLMDKMAPLICEDRKALENKLRICLSRNKCFVKVPDLEHTYRNYWKLDYSQITAKMVRRHFIGILHFFPELASIVRTKKFRLNTRSKHQPAACRAVQVRSEVKFSSPFSIESLLKRDSPSAQASTASPPSSVTLRAEQQQLRSAGIKRSFSWDSEERLLLQPPSGSSSISSAGGSTYHGATAAGAAESIRRMSECSEASFPVYTRARAAPYFSIQHSSYIISLYQHLPMMLSSSNVFYL</sequence>
<dbReference type="STRING" id="161767.ENSAPEP00000022092"/>
<organism evidence="2 3">
    <name type="scientific">Amphiprion percula</name>
    <name type="common">Orange clownfish</name>
    <name type="synonym">Lutjanus percula</name>
    <dbReference type="NCBI Taxonomy" id="161767"/>
    <lineage>
        <taxon>Eukaryota</taxon>
        <taxon>Metazoa</taxon>
        <taxon>Chordata</taxon>
        <taxon>Craniata</taxon>
        <taxon>Vertebrata</taxon>
        <taxon>Euteleostomi</taxon>
        <taxon>Actinopterygii</taxon>
        <taxon>Neopterygii</taxon>
        <taxon>Teleostei</taxon>
        <taxon>Neoteleostei</taxon>
        <taxon>Acanthomorphata</taxon>
        <taxon>Ovalentaria</taxon>
        <taxon>Pomacentridae</taxon>
        <taxon>Amphiprion</taxon>
    </lineage>
</organism>
<dbReference type="Ensembl" id="ENSAPET00000022678.1">
    <property type="protein sequence ID" value="ENSAPEP00000022092.1"/>
    <property type="gene ID" value="ENSAPEG00000015742.1"/>
</dbReference>
<dbReference type="Proteomes" id="UP000265080">
    <property type="component" value="Chromosome 17"/>
</dbReference>
<dbReference type="Gene3D" id="1.10.10.10">
    <property type="entry name" value="Winged helix-like DNA-binding domain superfamily/Winged helix DNA-binding domain"/>
    <property type="match status" value="1"/>
</dbReference>
<name>A0A3P8TFH0_AMPPE</name>
<proteinExistence type="predicted"/>
<evidence type="ECO:0000313" key="2">
    <source>
        <dbReference type="Ensembl" id="ENSAPEP00000022092.1"/>
    </source>
</evidence>
<dbReference type="InterPro" id="IPR036388">
    <property type="entry name" value="WH-like_DNA-bd_sf"/>
</dbReference>
<accession>A0A3P8TFH0</accession>
<evidence type="ECO:0000313" key="3">
    <source>
        <dbReference type="Proteomes" id="UP000265080"/>
    </source>
</evidence>
<evidence type="ECO:0000256" key="1">
    <source>
        <dbReference type="SAM" id="MobiDB-lite"/>
    </source>
</evidence>
<dbReference type="InterPro" id="IPR036390">
    <property type="entry name" value="WH_DNA-bd_sf"/>
</dbReference>
<dbReference type="AlphaFoldDB" id="A0A3P8TFH0"/>
<reference evidence="2" key="3">
    <citation type="submission" date="2025-09" db="UniProtKB">
        <authorList>
            <consortium name="Ensembl"/>
        </authorList>
    </citation>
    <scope>IDENTIFICATION</scope>
</reference>
<feature type="compositionally biased region" description="Low complexity" evidence="1">
    <location>
        <begin position="167"/>
        <end position="179"/>
    </location>
</feature>
<keyword evidence="3" id="KW-1185">Reference proteome</keyword>
<evidence type="ECO:0008006" key="4">
    <source>
        <dbReference type="Google" id="ProtNLM"/>
    </source>
</evidence>
<dbReference type="GeneTree" id="ENSGT00910000145033"/>
<dbReference type="SUPFAM" id="SSF46785">
    <property type="entry name" value="Winged helix' DNA-binding domain"/>
    <property type="match status" value="1"/>
</dbReference>
<dbReference type="OMA" id="QREVKFR"/>
<reference evidence="2 3" key="1">
    <citation type="submission" date="2018-03" db="EMBL/GenBank/DDBJ databases">
        <title>Finding Nemo's genes: A chromosome-scale reference assembly of the genome of the orange clownfish Amphiprion percula.</title>
        <authorList>
            <person name="Lehmann R."/>
        </authorList>
    </citation>
    <scope>NUCLEOTIDE SEQUENCE</scope>
</reference>